<dbReference type="Proteomes" id="UP000198862">
    <property type="component" value="Unassembled WGS sequence"/>
</dbReference>
<evidence type="ECO:0000313" key="2">
    <source>
        <dbReference type="Proteomes" id="UP000198862"/>
    </source>
</evidence>
<dbReference type="RefSeq" id="WP_245763858.1">
    <property type="nucleotide sequence ID" value="NZ_FOLO01000035.1"/>
</dbReference>
<dbReference type="STRING" id="1123010.SAMN02745724_03627"/>
<dbReference type="EMBL" id="FOLO01000035">
    <property type="protein sequence ID" value="SFD14099.1"/>
    <property type="molecule type" value="Genomic_DNA"/>
</dbReference>
<evidence type="ECO:0000313" key="1">
    <source>
        <dbReference type="EMBL" id="SFD14099.1"/>
    </source>
</evidence>
<name>A0A1I1PW69_9GAMM</name>
<organism evidence="1 2">
    <name type="scientific">Pseudoalteromonas denitrificans DSM 6059</name>
    <dbReference type="NCBI Taxonomy" id="1123010"/>
    <lineage>
        <taxon>Bacteria</taxon>
        <taxon>Pseudomonadati</taxon>
        <taxon>Pseudomonadota</taxon>
        <taxon>Gammaproteobacteria</taxon>
        <taxon>Alteromonadales</taxon>
        <taxon>Pseudoalteromonadaceae</taxon>
        <taxon>Pseudoalteromonas</taxon>
    </lineage>
</organism>
<accession>A0A1I1PW69</accession>
<protein>
    <submittedName>
        <fullName evidence="1">Uncharacterized protein</fullName>
    </submittedName>
</protein>
<proteinExistence type="predicted"/>
<reference evidence="1 2" key="1">
    <citation type="submission" date="2016-10" db="EMBL/GenBank/DDBJ databases">
        <authorList>
            <person name="de Groot N.N."/>
        </authorList>
    </citation>
    <scope>NUCLEOTIDE SEQUENCE [LARGE SCALE GENOMIC DNA]</scope>
    <source>
        <strain evidence="1 2">DSM 6059</strain>
    </source>
</reference>
<sequence>MTDFNEQIPTKDAFLQKQQENNKLVARGEISINVADTPSLLGTTSDSIHLVLFELAKLCESLNKATTLAEVRSSAKPLTDLLSGFAAKVTRNEVQLPYQAKGIEQVISDIETRATSVAQILATKS</sequence>
<dbReference type="AlphaFoldDB" id="A0A1I1PW69"/>
<keyword evidence="2" id="KW-1185">Reference proteome</keyword>
<gene>
    <name evidence="1" type="ORF">SAMN02745724_03627</name>
</gene>